<dbReference type="Pfam" id="PF00108">
    <property type="entry name" value="Thiolase_N"/>
    <property type="match status" value="1"/>
</dbReference>
<dbReference type="OrthoDB" id="542135at2759"/>
<dbReference type="RefSeq" id="XP_066928529.1">
    <property type="nucleotide sequence ID" value="XM_067072428.1"/>
</dbReference>
<protein>
    <submittedName>
        <fullName evidence="3">Uncharacterized protein</fullName>
    </submittedName>
</protein>
<dbReference type="PANTHER" id="PTHR42870:SF1">
    <property type="entry name" value="NON-SPECIFIC LIPID-TRANSFER PROTEIN-LIKE 2"/>
    <property type="match status" value="1"/>
</dbReference>
<feature type="domain" description="Thiolase C-terminal" evidence="2">
    <location>
        <begin position="270"/>
        <end position="401"/>
    </location>
</feature>
<dbReference type="GeneID" id="136816007"/>
<dbReference type="Proteomes" id="UP000594262">
    <property type="component" value="Unplaced"/>
</dbReference>
<dbReference type="GO" id="GO:0016747">
    <property type="term" value="F:acyltransferase activity, transferring groups other than amino-acyl groups"/>
    <property type="evidence" value="ECO:0007669"/>
    <property type="project" value="InterPro"/>
</dbReference>
<dbReference type="PIRSF" id="PIRSF000429">
    <property type="entry name" value="Ac-CoA_Ac_transf"/>
    <property type="match status" value="1"/>
</dbReference>
<evidence type="ECO:0000259" key="1">
    <source>
        <dbReference type="Pfam" id="PF00108"/>
    </source>
</evidence>
<organism evidence="3 4">
    <name type="scientific">Clytia hemisphaerica</name>
    <dbReference type="NCBI Taxonomy" id="252671"/>
    <lineage>
        <taxon>Eukaryota</taxon>
        <taxon>Metazoa</taxon>
        <taxon>Cnidaria</taxon>
        <taxon>Hydrozoa</taxon>
        <taxon>Hydroidolina</taxon>
        <taxon>Leptothecata</taxon>
        <taxon>Obeliida</taxon>
        <taxon>Clytiidae</taxon>
        <taxon>Clytia</taxon>
    </lineage>
</organism>
<sequence>MVFVVGVGLTKFSKPHARKWDYPDIGREAASNALNDAGIDYSQIDAAVVSHVYGESTSGQKALYELGLTGIPIFNTNNNCSSASCALMLSRLLVMSGEYSCVLALGFEKMDSGLTVKWDDRIHPSQRHFDRMEECGVPKGSVTPTLSHFTSEVMKIYAYSAREHEKRYGTTKEHSAKIAYKNHFHSQYNPNASLQKVLPMEAINAREIVYPLTLAMCALTADGGAAAVVCNKDFMIKHKLQNKAVEIIAQQMTTDLPSSFNTDVTNVGGLEMARQAANYCYEKSGYTARDVDVIELHDCFAPTELLLYEALGLCETGKAGELIDNAKWIENKQGGKLCQLGNKWVVNTDGGLESKGHPIGATGIAQCAEIVYQLRGEAGKRQVEGAQIGLQHNFGIGGAAVVTMYRRIGVRPSKL</sequence>
<dbReference type="NCBIfam" id="NF006102">
    <property type="entry name" value="PRK08256.1"/>
    <property type="match status" value="1"/>
</dbReference>
<dbReference type="PANTHER" id="PTHR42870">
    <property type="entry name" value="ACETYL-COA C-ACETYLTRANSFERASE"/>
    <property type="match status" value="1"/>
</dbReference>
<dbReference type="InterPro" id="IPR002155">
    <property type="entry name" value="Thiolase"/>
</dbReference>
<accession>A0A7M5XC69</accession>
<dbReference type="Gene3D" id="3.40.47.10">
    <property type="match status" value="1"/>
</dbReference>
<dbReference type="AlphaFoldDB" id="A0A7M5XC69"/>
<evidence type="ECO:0000259" key="2">
    <source>
        <dbReference type="Pfam" id="PF22691"/>
    </source>
</evidence>
<proteinExistence type="predicted"/>
<evidence type="ECO:0000313" key="4">
    <source>
        <dbReference type="Proteomes" id="UP000594262"/>
    </source>
</evidence>
<dbReference type="InterPro" id="IPR016039">
    <property type="entry name" value="Thiolase-like"/>
</dbReference>
<name>A0A7M5XC69_9CNID</name>
<dbReference type="SUPFAM" id="SSF53901">
    <property type="entry name" value="Thiolase-like"/>
    <property type="match status" value="1"/>
</dbReference>
<dbReference type="InterPro" id="IPR020616">
    <property type="entry name" value="Thiolase_N"/>
</dbReference>
<evidence type="ECO:0000313" key="3">
    <source>
        <dbReference type="EnsemblMetazoa" id="CLYHEMP020583.1"/>
    </source>
</evidence>
<dbReference type="EnsemblMetazoa" id="CLYHEMT020583.1">
    <property type="protein sequence ID" value="CLYHEMP020583.1"/>
    <property type="gene ID" value="CLYHEMG020583"/>
</dbReference>
<feature type="domain" description="Thiolase N-terminal" evidence="1">
    <location>
        <begin position="2"/>
        <end position="204"/>
    </location>
</feature>
<dbReference type="InterPro" id="IPR055140">
    <property type="entry name" value="Thiolase_C_2"/>
</dbReference>
<reference evidence="3" key="1">
    <citation type="submission" date="2021-01" db="UniProtKB">
        <authorList>
            <consortium name="EnsemblMetazoa"/>
        </authorList>
    </citation>
    <scope>IDENTIFICATION</scope>
</reference>
<dbReference type="CDD" id="cd00829">
    <property type="entry name" value="SCP-x_thiolase"/>
    <property type="match status" value="1"/>
</dbReference>
<keyword evidence="4" id="KW-1185">Reference proteome</keyword>
<dbReference type="Pfam" id="PF22691">
    <property type="entry name" value="Thiolase_C_1"/>
    <property type="match status" value="1"/>
</dbReference>